<evidence type="ECO:0000256" key="1">
    <source>
        <dbReference type="SAM" id="SignalP"/>
    </source>
</evidence>
<evidence type="ECO:0008006" key="4">
    <source>
        <dbReference type="Google" id="ProtNLM"/>
    </source>
</evidence>
<keyword evidence="3" id="KW-1185">Reference proteome</keyword>
<dbReference type="RefSeq" id="WP_192392375.1">
    <property type="nucleotide sequence ID" value="NZ_CAJHIU010000001.1"/>
</dbReference>
<gene>
    <name evidence="2" type="ORF">EBB_02855</name>
</gene>
<evidence type="ECO:0000313" key="2">
    <source>
        <dbReference type="EMBL" id="MBD9359500.1"/>
    </source>
</evidence>
<feature type="signal peptide" evidence="1">
    <location>
        <begin position="1"/>
        <end position="21"/>
    </location>
</feature>
<feature type="chain" id="PRO_5045479589" description="Low-complexity protein" evidence="1">
    <location>
        <begin position="22"/>
        <end position="108"/>
    </location>
</feature>
<comment type="caution">
    <text evidence="2">The sequence shown here is derived from an EMBL/GenBank/DDBJ whole genome shotgun (WGS) entry which is preliminary data.</text>
</comment>
<reference evidence="2 3" key="1">
    <citation type="submission" date="2020-09" db="EMBL/GenBank/DDBJ databases">
        <title>Methylomonas albis sp. nov. and Methylomonas fluvii sp. nov.: Two cold-adapted methanotrophs from the River Elbe and an amended description of Methylovulum psychrotolerans strain Eb1.</title>
        <authorList>
            <person name="Bussmann I.K."/>
            <person name="Klings K.-W."/>
            <person name="Warnstedt J."/>
            <person name="Hoppert M."/>
            <person name="Saborowski A."/>
            <person name="Horn F."/>
            <person name="Liebner S."/>
        </authorList>
    </citation>
    <scope>NUCLEOTIDE SEQUENCE [LARGE SCALE GENOMIC DNA]</scope>
    <source>
        <strain evidence="2 3">EbB</strain>
    </source>
</reference>
<keyword evidence="1" id="KW-0732">Signal</keyword>
<dbReference type="EMBL" id="JACXST010000001">
    <property type="protein sequence ID" value="MBD9359500.1"/>
    <property type="molecule type" value="Genomic_DNA"/>
</dbReference>
<protein>
    <recommendedName>
        <fullName evidence="4">Low-complexity protein</fullName>
    </recommendedName>
</protein>
<organism evidence="2 3">
    <name type="scientific">Methylomonas fluvii</name>
    <dbReference type="NCBI Taxonomy" id="1854564"/>
    <lineage>
        <taxon>Bacteria</taxon>
        <taxon>Pseudomonadati</taxon>
        <taxon>Pseudomonadota</taxon>
        <taxon>Gammaproteobacteria</taxon>
        <taxon>Methylococcales</taxon>
        <taxon>Methylococcaceae</taxon>
        <taxon>Methylomonas</taxon>
    </lineage>
</organism>
<accession>A0ABR9D973</accession>
<proteinExistence type="predicted"/>
<evidence type="ECO:0000313" key="3">
    <source>
        <dbReference type="Proteomes" id="UP000641152"/>
    </source>
</evidence>
<name>A0ABR9D973_9GAMM</name>
<dbReference type="Proteomes" id="UP000641152">
    <property type="component" value="Unassembled WGS sequence"/>
</dbReference>
<sequence length="108" mass="10709">MNKKTLSLTLSSALASTLMSAAPVIQAGENPFAMSSINPSQQLAAADGKSAEAGCSAKMKEGKCGEGKCGANKMKDMKGAEGGCSAKMPEAGCSGKMLEGGCSGKTAK</sequence>